<proteinExistence type="inferred from homology"/>
<dbReference type="AlphaFoldDB" id="K7GF39"/>
<dbReference type="STRING" id="13735.ENSPSIP00000018900"/>
<dbReference type="Proteomes" id="UP000007267">
    <property type="component" value="Unassembled WGS sequence"/>
</dbReference>
<keyword evidence="4" id="KW-1185">Reference proteome</keyword>
<dbReference type="GeneTree" id="ENSGT00390000011719"/>
<dbReference type="HOGENOM" id="CLU_1264181_0_0_1"/>
<dbReference type="GO" id="GO:0005164">
    <property type="term" value="F:tumor necrosis factor receptor binding"/>
    <property type="evidence" value="ECO:0007669"/>
    <property type="project" value="InterPro"/>
</dbReference>
<comment type="similarity">
    <text evidence="1">Belongs to the tumor necrosis factor family.</text>
</comment>
<reference evidence="4" key="1">
    <citation type="submission" date="2011-10" db="EMBL/GenBank/DDBJ databases">
        <authorList>
            <consortium name="Soft-shell Turtle Genome Consortium"/>
        </authorList>
    </citation>
    <scope>NUCLEOTIDE SEQUENCE [LARGE SCALE GENOMIC DNA]</scope>
    <source>
        <strain evidence="4">Daiwa-1</strain>
    </source>
</reference>
<feature type="domain" description="THD" evidence="2">
    <location>
        <begin position="81"/>
        <end position="208"/>
    </location>
</feature>
<dbReference type="eggNOG" id="ENOG502S54A">
    <property type="taxonomic scope" value="Eukaryota"/>
</dbReference>
<dbReference type="OMA" id="LVQCSNH"/>
<dbReference type="Ensembl" id="ENSPSIT00000018986.1">
    <property type="protein sequence ID" value="ENSPSIP00000018900.1"/>
    <property type="gene ID" value="ENSPSIG00000016799.1"/>
</dbReference>
<dbReference type="InterPro" id="IPR008983">
    <property type="entry name" value="Tumour_necrosis_fac-like_dom"/>
</dbReference>
<dbReference type="PANTHER" id="PTHR32163:SF1">
    <property type="entry name" value="TUMOR NECROSIS FACTOR LIGAND SUPERFAMILY MEMBER 8"/>
    <property type="match status" value="1"/>
</dbReference>
<evidence type="ECO:0000256" key="1">
    <source>
        <dbReference type="ARBA" id="ARBA00008670"/>
    </source>
</evidence>
<dbReference type="GO" id="GO:0006955">
    <property type="term" value="P:immune response"/>
    <property type="evidence" value="ECO:0007669"/>
    <property type="project" value="InterPro"/>
</dbReference>
<reference evidence="4" key="2">
    <citation type="journal article" date="2013" name="Nat. Genet.">
        <title>The draft genomes of soft-shell turtle and green sea turtle yield insights into the development and evolution of the turtle-specific body plan.</title>
        <authorList>
            <person name="Wang Z."/>
            <person name="Pascual-Anaya J."/>
            <person name="Zadissa A."/>
            <person name="Li W."/>
            <person name="Niimura Y."/>
            <person name="Huang Z."/>
            <person name="Li C."/>
            <person name="White S."/>
            <person name="Xiong Z."/>
            <person name="Fang D."/>
            <person name="Wang B."/>
            <person name="Ming Y."/>
            <person name="Chen Y."/>
            <person name="Zheng Y."/>
            <person name="Kuraku S."/>
            <person name="Pignatelli M."/>
            <person name="Herrero J."/>
            <person name="Beal K."/>
            <person name="Nozawa M."/>
            <person name="Li Q."/>
            <person name="Wang J."/>
            <person name="Zhang H."/>
            <person name="Yu L."/>
            <person name="Shigenobu S."/>
            <person name="Wang J."/>
            <person name="Liu J."/>
            <person name="Flicek P."/>
            <person name="Searle S."/>
            <person name="Wang J."/>
            <person name="Kuratani S."/>
            <person name="Yin Y."/>
            <person name="Aken B."/>
            <person name="Zhang G."/>
            <person name="Irie N."/>
        </authorList>
    </citation>
    <scope>NUCLEOTIDE SEQUENCE [LARGE SCALE GENOMIC DNA]</scope>
    <source>
        <strain evidence="4">Daiwa-1</strain>
    </source>
</reference>
<dbReference type="EMBL" id="AGCU01190589">
    <property type="status" value="NOT_ANNOTATED_CDS"/>
    <property type="molecule type" value="Genomic_DNA"/>
</dbReference>
<dbReference type="EMBL" id="AGCU01190588">
    <property type="status" value="NOT_ANNOTATED_CDS"/>
    <property type="molecule type" value="Genomic_DNA"/>
</dbReference>
<reference evidence="3" key="3">
    <citation type="submission" date="2025-08" db="UniProtKB">
        <authorList>
            <consortium name="Ensembl"/>
        </authorList>
    </citation>
    <scope>IDENTIFICATION</scope>
</reference>
<evidence type="ECO:0000313" key="3">
    <source>
        <dbReference type="Ensembl" id="ENSPSIP00000018900.1"/>
    </source>
</evidence>
<dbReference type="InterPro" id="IPR053104">
    <property type="entry name" value="TNF_ligand_SF_member_8"/>
</dbReference>
<evidence type="ECO:0000313" key="4">
    <source>
        <dbReference type="Proteomes" id="UP000007267"/>
    </source>
</evidence>
<dbReference type="PANTHER" id="PTHR32163">
    <property type="entry name" value="TUMOR NECROSIS FACTOR LIGAND SUPERFAMILY MEMBER 8"/>
    <property type="match status" value="1"/>
</dbReference>
<evidence type="ECO:0000259" key="2">
    <source>
        <dbReference type="Pfam" id="PF00229"/>
    </source>
</evidence>
<sequence length="219" mass="24554">EKRATRQRLKAVSAVCFRVPRSQAGSGGLAGCIRPARSILPIPDLWDKIWEKSLHAFLRTLPSTSAAAYLKVSKPINNPKLKWTHNGILQNITFNSEGDPIIQTSGLYLIYCNLHFHLTNFSGDTIDLKMEVLVNNATKRQTLFTHCTNNQTVFKQCASVTSSSGIFQELSIFHLVNLDADDWISVKTEQYKYLDLDFLPNDSVLAVLRYSGECTDCSL</sequence>
<accession>K7GF39</accession>
<dbReference type="InterPro" id="IPR006052">
    <property type="entry name" value="TNF_dom"/>
</dbReference>
<dbReference type="GO" id="GO:0016020">
    <property type="term" value="C:membrane"/>
    <property type="evidence" value="ECO:0007669"/>
    <property type="project" value="InterPro"/>
</dbReference>
<dbReference type="SUPFAM" id="SSF49842">
    <property type="entry name" value="TNF-like"/>
    <property type="match status" value="1"/>
</dbReference>
<organism evidence="3 4">
    <name type="scientific">Pelodiscus sinensis</name>
    <name type="common">Chinese softshell turtle</name>
    <name type="synonym">Trionyx sinensis</name>
    <dbReference type="NCBI Taxonomy" id="13735"/>
    <lineage>
        <taxon>Eukaryota</taxon>
        <taxon>Metazoa</taxon>
        <taxon>Chordata</taxon>
        <taxon>Craniata</taxon>
        <taxon>Vertebrata</taxon>
        <taxon>Euteleostomi</taxon>
        <taxon>Archelosauria</taxon>
        <taxon>Testudinata</taxon>
        <taxon>Testudines</taxon>
        <taxon>Cryptodira</taxon>
        <taxon>Trionychia</taxon>
        <taxon>Trionychidae</taxon>
        <taxon>Pelodiscus</taxon>
    </lineage>
</organism>
<dbReference type="Gene3D" id="2.60.120.40">
    <property type="match status" value="1"/>
</dbReference>
<dbReference type="Pfam" id="PF00229">
    <property type="entry name" value="TNF"/>
    <property type="match status" value="1"/>
</dbReference>
<protein>
    <submittedName>
        <fullName evidence="3">TNF superfamily member 8</fullName>
    </submittedName>
</protein>
<reference evidence="3" key="4">
    <citation type="submission" date="2025-09" db="UniProtKB">
        <authorList>
            <consortium name="Ensembl"/>
        </authorList>
    </citation>
    <scope>IDENTIFICATION</scope>
</reference>
<dbReference type="GO" id="GO:0043374">
    <property type="term" value="P:CD8-positive, alpha-beta T cell differentiation"/>
    <property type="evidence" value="ECO:0007669"/>
    <property type="project" value="TreeGrafter"/>
</dbReference>
<name>K7GF39_PELSI</name>
<dbReference type="EMBL" id="AGCU01190590">
    <property type="status" value="NOT_ANNOTATED_CDS"/>
    <property type="molecule type" value="Genomic_DNA"/>
</dbReference>